<comment type="similarity">
    <text evidence="2 8">Belongs to the Glu/Leu/Phe/Val dehydrogenases family.</text>
</comment>
<comment type="catalytic activity">
    <reaction evidence="6">
        <text>L-glutamate + NAD(+) + H2O = 2-oxoglutarate + NH4(+) + NADH + H(+)</text>
        <dbReference type="Rhea" id="RHEA:15133"/>
        <dbReference type="ChEBI" id="CHEBI:15377"/>
        <dbReference type="ChEBI" id="CHEBI:15378"/>
        <dbReference type="ChEBI" id="CHEBI:16810"/>
        <dbReference type="ChEBI" id="CHEBI:28938"/>
        <dbReference type="ChEBI" id="CHEBI:29985"/>
        <dbReference type="ChEBI" id="CHEBI:57540"/>
        <dbReference type="ChEBI" id="CHEBI:57945"/>
        <dbReference type="EC" id="1.4.1.3"/>
    </reaction>
</comment>
<evidence type="ECO:0000256" key="3">
    <source>
        <dbReference type="ARBA" id="ARBA00012889"/>
    </source>
</evidence>
<keyword evidence="12" id="KW-1185">Reference proteome</keyword>
<evidence type="ECO:0000256" key="8">
    <source>
        <dbReference type="RuleBase" id="RU004417"/>
    </source>
</evidence>
<organism evidence="11 12">
    <name type="scientific">Anopheles quadriannulatus</name>
    <name type="common">Mosquito</name>
    <dbReference type="NCBI Taxonomy" id="34691"/>
    <lineage>
        <taxon>Eukaryota</taxon>
        <taxon>Metazoa</taxon>
        <taxon>Ecdysozoa</taxon>
        <taxon>Arthropoda</taxon>
        <taxon>Hexapoda</taxon>
        <taxon>Insecta</taxon>
        <taxon>Pterygota</taxon>
        <taxon>Neoptera</taxon>
        <taxon>Endopterygota</taxon>
        <taxon>Diptera</taxon>
        <taxon>Nematocera</taxon>
        <taxon>Culicoidea</taxon>
        <taxon>Culicidae</taxon>
        <taxon>Anophelinae</taxon>
        <taxon>Anopheles</taxon>
    </lineage>
</organism>
<dbReference type="Gene3D" id="1.10.287.140">
    <property type="match status" value="1"/>
</dbReference>
<dbReference type="FunFam" id="3.40.50.720:FF:000100">
    <property type="entry name" value="Glutamate dehydrogenase 1, mitochondrial"/>
    <property type="match status" value="1"/>
</dbReference>
<dbReference type="InterPro" id="IPR006096">
    <property type="entry name" value="Glu/Leu/Phe/Val/Trp_DH_C"/>
</dbReference>
<dbReference type="GO" id="GO:0006538">
    <property type="term" value="P:L-glutamate catabolic process"/>
    <property type="evidence" value="ECO:0007669"/>
    <property type="project" value="TreeGrafter"/>
</dbReference>
<dbReference type="AlphaFoldDB" id="A0A182XDR2"/>
<name>A0A182XDR2_ANOQN</name>
<dbReference type="InterPro" id="IPR033922">
    <property type="entry name" value="NAD_bind_Glu_DH"/>
</dbReference>
<evidence type="ECO:0000313" key="11">
    <source>
        <dbReference type="EnsemblMetazoa" id="AQUA007965-PA"/>
    </source>
</evidence>
<dbReference type="PROSITE" id="PS00074">
    <property type="entry name" value="GLFV_DEHYDROGENASE"/>
    <property type="match status" value="1"/>
</dbReference>
<keyword evidence="9" id="KW-0472">Membrane</keyword>
<evidence type="ECO:0000256" key="2">
    <source>
        <dbReference type="ARBA" id="ARBA00006382"/>
    </source>
</evidence>
<dbReference type="Gene3D" id="3.40.50.720">
    <property type="entry name" value="NAD(P)-binding Rossmann-like Domain"/>
    <property type="match status" value="1"/>
</dbReference>
<dbReference type="InterPro" id="IPR006095">
    <property type="entry name" value="Glu/Leu/Phe/Val/Trp_DH"/>
</dbReference>
<keyword evidence="5" id="KW-0496">Mitochondrion</keyword>
<dbReference type="Gene3D" id="3.40.50.10860">
    <property type="entry name" value="Leucine Dehydrogenase, chain A, domain 1"/>
    <property type="match status" value="1"/>
</dbReference>
<dbReference type="PANTHER" id="PTHR11606:SF7">
    <property type="entry name" value="GLUTAMATE DEHYDROGENASE"/>
    <property type="match status" value="1"/>
</dbReference>
<dbReference type="SUPFAM" id="SSF51735">
    <property type="entry name" value="NAD(P)-binding Rossmann-fold domains"/>
    <property type="match status" value="1"/>
</dbReference>
<dbReference type="GO" id="GO:0004352">
    <property type="term" value="F:glutamate dehydrogenase (NAD+) activity"/>
    <property type="evidence" value="ECO:0007669"/>
    <property type="project" value="TreeGrafter"/>
</dbReference>
<feature type="domain" description="Glutamate/phenylalanine/leucine/valine/L-tryptophan dehydrogenase C-terminal" evidence="10">
    <location>
        <begin position="199"/>
        <end position="484"/>
    </location>
</feature>
<accession>A0A182XDR2</accession>
<dbReference type="EnsemblMetazoa" id="AQUA007965-RA">
    <property type="protein sequence ID" value="AQUA007965-PA"/>
    <property type="gene ID" value="AQUA007965"/>
</dbReference>
<comment type="subcellular location">
    <subcellularLocation>
        <location evidence="1">Mitochondrion</location>
    </subcellularLocation>
</comment>
<evidence type="ECO:0000256" key="9">
    <source>
        <dbReference type="SAM" id="Phobius"/>
    </source>
</evidence>
<evidence type="ECO:0000259" key="10">
    <source>
        <dbReference type="SMART" id="SM00839"/>
    </source>
</evidence>
<reference evidence="11" key="1">
    <citation type="submission" date="2020-05" db="UniProtKB">
        <authorList>
            <consortium name="EnsemblMetazoa"/>
        </authorList>
    </citation>
    <scope>IDENTIFICATION</scope>
    <source>
        <strain evidence="11">SANGQUA</strain>
    </source>
</reference>
<dbReference type="PANTHER" id="PTHR11606">
    <property type="entry name" value="GLUTAMATE DEHYDROGENASE"/>
    <property type="match status" value="1"/>
</dbReference>
<dbReference type="PRINTS" id="PR00082">
    <property type="entry name" value="GLFDHDRGNASE"/>
</dbReference>
<dbReference type="InterPro" id="IPR046346">
    <property type="entry name" value="Aminoacid_DH-like_N_sf"/>
</dbReference>
<evidence type="ECO:0000256" key="4">
    <source>
        <dbReference type="ARBA" id="ARBA00023002"/>
    </source>
</evidence>
<dbReference type="CDD" id="cd01076">
    <property type="entry name" value="NAD_bind_1_Glu_DH"/>
    <property type="match status" value="1"/>
</dbReference>
<evidence type="ECO:0000256" key="5">
    <source>
        <dbReference type="ARBA" id="ARBA00023128"/>
    </source>
</evidence>
<evidence type="ECO:0000313" key="12">
    <source>
        <dbReference type="Proteomes" id="UP000076407"/>
    </source>
</evidence>
<evidence type="ECO:0000256" key="6">
    <source>
        <dbReference type="ARBA" id="ARBA00047867"/>
    </source>
</evidence>
<dbReference type="EC" id="1.4.1.3" evidence="3"/>
<dbReference type="SUPFAM" id="SSF53223">
    <property type="entry name" value="Aminoacid dehydrogenase-like, N-terminal domain"/>
    <property type="match status" value="1"/>
</dbReference>
<keyword evidence="9" id="KW-0812">Transmembrane</keyword>
<protein>
    <recommendedName>
        <fullName evidence="3">glutamate dehydrogenase [NAD(P)(+)]</fullName>
        <ecNumber evidence="3">1.4.1.3</ecNumber>
    </recommendedName>
</protein>
<comment type="catalytic activity">
    <reaction evidence="7">
        <text>L-glutamate + NADP(+) + H2O = 2-oxoglutarate + NH4(+) + NADPH + H(+)</text>
        <dbReference type="Rhea" id="RHEA:11612"/>
        <dbReference type="ChEBI" id="CHEBI:15377"/>
        <dbReference type="ChEBI" id="CHEBI:15378"/>
        <dbReference type="ChEBI" id="CHEBI:16810"/>
        <dbReference type="ChEBI" id="CHEBI:28938"/>
        <dbReference type="ChEBI" id="CHEBI:29985"/>
        <dbReference type="ChEBI" id="CHEBI:57783"/>
        <dbReference type="ChEBI" id="CHEBI:58349"/>
        <dbReference type="EC" id="1.4.1.3"/>
    </reaction>
</comment>
<dbReference type="InterPro" id="IPR036291">
    <property type="entry name" value="NAD(P)-bd_dom_sf"/>
</dbReference>
<proteinExistence type="inferred from homology"/>
<evidence type="ECO:0000256" key="7">
    <source>
        <dbReference type="ARBA" id="ARBA00048577"/>
    </source>
</evidence>
<feature type="transmembrane region" description="Helical" evidence="9">
    <location>
        <begin position="487"/>
        <end position="507"/>
    </location>
</feature>
<dbReference type="Pfam" id="PF00208">
    <property type="entry name" value="ELFV_dehydrog"/>
    <property type="match status" value="1"/>
</dbReference>
<dbReference type="VEuPathDB" id="VectorBase:AQUA007965"/>
<dbReference type="Proteomes" id="UP000076407">
    <property type="component" value="Unassembled WGS sequence"/>
</dbReference>
<sequence>MVEYCFHKACIVLEPQLIESMSKYPSMAPEKRANRVQAILKIISNNSSTLEFQFPFVRDDGRYEMVTAFRAHHCLHRLPVKGGIRYSSDVCKDEVEALSALMTFKCACVNVPFGGAKGGIIIDPAKYSEKELQSITRRYTVELAKKNFIGPGIDVPAPDMGTTSREMSWIADQYGKTFGHRDINTMAVVTGKPLNQGGIRGRTEATGKGVYIATNCFTREASWMREIGLEPGLEGKTVIVQGFGNVGQYAAEHFHRAGCKVVGIIEKDVSLHCKSGIDIKALSRYKTQQKTIKGYPKANEFNGDLLLEECDILIPAAMEKSITSENAKNIKAKIIAEGANGPTTPAADKILQERRILVIPDLYCNAGGVTASYFEYLKNINHISFGKLSFRHEAQNLREVLASVQESLRSAGVCVTVTPSKHLKHYFEHASEADVVTSGLQFVLETAGKGIMNVASQHQLCLDIRTAAYIWSVEKIFKSYEEAGLSIFFRLISFLIAAVFLGILCSIEWKRLHLCQIFDNCPKLFSNGSHRAVNCSLFCFTILRTISNVLRKTSSAHS</sequence>
<keyword evidence="9" id="KW-1133">Transmembrane helix</keyword>
<dbReference type="Pfam" id="PF02812">
    <property type="entry name" value="ELFV_dehydrog_N"/>
    <property type="match status" value="1"/>
</dbReference>
<dbReference type="STRING" id="34691.A0A182XDR2"/>
<dbReference type="GO" id="GO:0005739">
    <property type="term" value="C:mitochondrion"/>
    <property type="evidence" value="ECO:0007669"/>
    <property type="project" value="UniProtKB-SubCell"/>
</dbReference>
<dbReference type="SMART" id="SM00839">
    <property type="entry name" value="ELFV_dehydrog"/>
    <property type="match status" value="1"/>
</dbReference>
<keyword evidence="4 8" id="KW-0560">Oxidoreductase</keyword>
<dbReference type="InterPro" id="IPR033524">
    <property type="entry name" value="Glu/Leu/Phe/Val_DH_AS"/>
</dbReference>
<evidence type="ECO:0000256" key="1">
    <source>
        <dbReference type="ARBA" id="ARBA00004173"/>
    </source>
</evidence>
<dbReference type="InterPro" id="IPR006097">
    <property type="entry name" value="Glu/Leu/Phe/Val/Trp_DH_dimer"/>
</dbReference>